<comment type="caution">
    <text evidence="1">The sequence shown here is derived from an EMBL/GenBank/DDBJ whole genome shotgun (WGS) entry which is preliminary data.</text>
</comment>
<evidence type="ECO:0000313" key="1">
    <source>
        <dbReference type="EMBL" id="TGO70429.1"/>
    </source>
</evidence>
<gene>
    <name evidence="1" type="ORF">BELL_0727g00030</name>
</gene>
<keyword evidence="2" id="KW-1185">Reference proteome</keyword>
<dbReference type="Proteomes" id="UP000297229">
    <property type="component" value="Unassembled WGS sequence"/>
</dbReference>
<accession>A0A4Z1J9V2</accession>
<proteinExistence type="predicted"/>
<sequence>MSPYIDLPSRRPRSGIGVREREPILETSGIIDKNIETTKRLLCLREDGDNIFLIGNIQRALEDFGSRVTSFCCLLENRFLDRVEGRASTYSNGRGACLGKRNRARTTNTPGSSGDENSSILLFFAIGSGDQGISVVVYCGGVSSPCYHTNSYSATPTGYREEYQLVQEKKSEVSFGEE</sequence>
<dbReference type="EMBL" id="PQXM01000725">
    <property type="protein sequence ID" value="TGO70429.1"/>
    <property type="molecule type" value="Genomic_DNA"/>
</dbReference>
<dbReference type="AlphaFoldDB" id="A0A4Z1J9V2"/>
<protein>
    <submittedName>
        <fullName evidence="1">Uncharacterized protein</fullName>
    </submittedName>
</protein>
<evidence type="ECO:0000313" key="2">
    <source>
        <dbReference type="Proteomes" id="UP000297229"/>
    </source>
</evidence>
<name>A0A4Z1J9V2_9HELO</name>
<reference evidence="1 2" key="1">
    <citation type="submission" date="2017-12" db="EMBL/GenBank/DDBJ databases">
        <title>Comparative genomics of Botrytis spp.</title>
        <authorList>
            <person name="Valero-Jimenez C.A."/>
            <person name="Tapia P."/>
            <person name="Veloso J."/>
            <person name="Silva-Moreno E."/>
            <person name="Staats M."/>
            <person name="Valdes J.H."/>
            <person name="Van Kan J.A.L."/>
        </authorList>
    </citation>
    <scope>NUCLEOTIDE SEQUENCE [LARGE SCALE GENOMIC DNA]</scope>
    <source>
        <strain evidence="1 2">Be9601</strain>
    </source>
</reference>
<organism evidence="1 2">
    <name type="scientific">Botrytis elliptica</name>
    <dbReference type="NCBI Taxonomy" id="278938"/>
    <lineage>
        <taxon>Eukaryota</taxon>
        <taxon>Fungi</taxon>
        <taxon>Dikarya</taxon>
        <taxon>Ascomycota</taxon>
        <taxon>Pezizomycotina</taxon>
        <taxon>Leotiomycetes</taxon>
        <taxon>Helotiales</taxon>
        <taxon>Sclerotiniaceae</taxon>
        <taxon>Botrytis</taxon>
    </lineage>
</organism>